<dbReference type="Pfam" id="PF08895">
    <property type="entry name" value="DUF1840"/>
    <property type="match status" value="1"/>
</dbReference>
<dbReference type="RefSeq" id="WP_094837064.1">
    <property type="nucleotide sequence ID" value="NZ_NEVQ01000001.1"/>
</dbReference>
<dbReference type="AlphaFoldDB" id="A0A261V3X2"/>
<reference evidence="1 2" key="1">
    <citation type="submission" date="2017-05" db="EMBL/GenBank/DDBJ databases">
        <title>Complete and WGS of Bordetella genogroups.</title>
        <authorList>
            <person name="Spilker T."/>
            <person name="LiPuma J."/>
        </authorList>
    </citation>
    <scope>NUCLEOTIDE SEQUENCE [LARGE SCALE GENOMIC DNA]</scope>
    <source>
        <strain evidence="1 2">AU9919</strain>
    </source>
</reference>
<dbReference type="EMBL" id="NEVQ01000001">
    <property type="protein sequence ID" value="OZI67873.1"/>
    <property type="molecule type" value="Genomic_DNA"/>
</dbReference>
<keyword evidence="2" id="KW-1185">Reference proteome</keyword>
<protein>
    <recommendedName>
        <fullName evidence="3">DUF1840 domain-containing protein</fullName>
    </recommendedName>
</protein>
<sequence>MLIKFKSKTVAEVLMLSPNAAPLLRAAGKSIGDQVPERGVFTVEQLPAAIAGIEAAIKAEERVHPSKANDADEDEEKSVPAMAQHVELHQRAFPLVDMMRRSLADGEDVTWEATKGW</sequence>
<organism evidence="1 2">
    <name type="scientific">Bordetella genomosp. 4</name>
    <dbReference type="NCBI Taxonomy" id="463044"/>
    <lineage>
        <taxon>Bacteria</taxon>
        <taxon>Pseudomonadati</taxon>
        <taxon>Pseudomonadota</taxon>
        <taxon>Betaproteobacteria</taxon>
        <taxon>Burkholderiales</taxon>
        <taxon>Alcaligenaceae</taxon>
        <taxon>Bordetella</taxon>
    </lineage>
</organism>
<comment type="caution">
    <text evidence="1">The sequence shown here is derived from an EMBL/GenBank/DDBJ whole genome shotgun (WGS) entry which is preliminary data.</text>
</comment>
<gene>
    <name evidence="1" type="ORF">CAL20_00975</name>
</gene>
<evidence type="ECO:0008006" key="3">
    <source>
        <dbReference type="Google" id="ProtNLM"/>
    </source>
</evidence>
<dbReference type="InterPro" id="IPR014991">
    <property type="entry name" value="DUF1840"/>
</dbReference>
<proteinExistence type="predicted"/>
<name>A0A261V3X2_9BORD</name>
<evidence type="ECO:0000313" key="2">
    <source>
        <dbReference type="Proteomes" id="UP000216885"/>
    </source>
</evidence>
<dbReference type="Proteomes" id="UP000216885">
    <property type="component" value="Unassembled WGS sequence"/>
</dbReference>
<evidence type="ECO:0000313" key="1">
    <source>
        <dbReference type="EMBL" id="OZI67873.1"/>
    </source>
</evidence>
<accession>A0A261V3X2</accession>